<dbReference type="AlphaFoldDB" id="X0YI52"/>
<dbReference type="SMART" id="SM00028">
    <property type="entry name" value="TPR"/>
    <property type="match status" value="2"/>
</dbReference>
<feature type="domain" description="YcaO" evidence="1">
    <location>
        <begin position="10"/>
        <end position="73"/>
    </location>
</feature>
<evidence type="ECO:0000259" key="1">
    <source>
        <dbReference type="Pfam" id="PF02624"/>
    </source>
</evidence>
<dbReference type="InterPro" id="IPR011990">
    <property type="entry name" value="TPR-like_helical_dom_sf"/>
</dbReference>
<dbReference type="Pfam" id="PF02624">
    <property type="entry name" value="YcaO"/>
    <property type="match status" value="1"/>
</dbReference>
<protein>
    <recommendedName>
        <fullName evidence="1">YcaO domain-containing protein</fullName>
    </recommendedName>
</protein>
<sequence length="174" mass="19967">LPKFNHFREFEYLFDENDAVPIQALPDVSADDMADEIKNCADALSQIGLFPLVVDISHATLKIPAVFVVVPGAAQYENLFYRLNAAYHLGRRLMHLGRFDDAINKFKSSIDAFPQSSLHCIYQTAECLKYQQKWQEAIEVYKNSLRHGPDRAMQYRIFHSISVCSDRLKKAHFA</sequence>
<dbReference type="Gene3D" id="1.25.40.10">
    <property type="entry name" value="Tetratricopeptide repeat domain"/>
    <property type="match status" value="1"/>
</dbReference>
<evidence type="ECO:0000313" key="2">
    <source>
        <dbReference type="EMBL" id="GAG55729.1"/>
    </source>
</evidence>
<dbReference type="PROSITE" id="PS50005">
    <property type="entry name" value="TPR"/>
    <property type="match status" value="1"/>
</dbReference>
<dbReference type="Pfam" id="PF12895">
    <property type="entry name" value="ANAPC3"/>
    <property type="match status" value="1"/>
</dbReference>
<dbReference type="InterPro" id="IPR019734">
    <property type="entry name" value="TPR_rpt"/>
</dbReference>
<reference evidence="2" key="1">
    <citation type="journal article" date="2014" name="Front. Microbiol.">
        <title>High frequency of phylogenetically diverse reductive dehalogenase-homologous genes in deep subseafloor sedimentary metagenomes.</title>
        <authorList>
            <person name="Kawai M."/>
            <person name="Futagami T."/>
            <person name="Toyoda A."/>
            <person name="Takaki Y."/>
            <person name="Nishi S."/>
            <person name="Hori S."/>
            <person name="Arai W."/>
            <person name="Tsubouchi T."/>
            <person name="Morono Y."/>
            <person name="Uchiyama I."/>
            <person name="Ito T."/>
            <person name="Fujiyama A."/>
            <person name="Inagaki F."/>
            <person name="Takami H."/>
        </authorList>
    </citation>
    <scope>NUCLEOTIDE SEQUENCE</scope>
    <source>
        <strain evidence="2">Expedition CK06-06</strain>
    </source>
</reference>
<proteinExistence type="predicted"/>
<dbReference type="SUPFAM" id="SSF48452">
    <property type="entry name" value="TPR-like"/>
    <property type="match status" value="1"/>
</dbReference>
<name>X0YI52_9ZZZZ</name>
<dbReference type="InterPro" id="IPR003776">
    <property type="entry name" value="YcaO-like_dom"/>
</dbReference>
<dbReference type="EMBL" id="BART01007284">
    <property type="protein sequence ID" value="GAG55729.1"/>
    <property type="molecule type" value="Genomic_DNA"/>
</dbReference>
<gene>
    <name evidence="2" type="ORF">S01H4_16602</name>
</gene>
<organism evidence="2">
    <name type="scientific">marine sediment metagenome</name>
    <dbReference type="NCBI Taxonomy" id="412755"/>
    <lineage>
        <taxon>unclassified sequences</taxon>
        <taxon>metagenomes</taxon>
        <taxon>ecological metagenomes</taxon>
    </lineage>
</organism>
<comment type="caution">
    <text evidence="2">The sequence shown here is derived from an EMBL/GenBank/DDBJ whole genome shotgun (WGS) entry which is preliminary data.</text>
</comment>
<feature type="non-terminal residue" evidence="2">
    <location>
        <position position="1"/>
    </location>
</feature>
<accession>X0YI52</accession>